<comment type="subcellular location">
    <subcellularLocation>
        <location evidence="1 5">Cytoplasm</location>
    </subcellularLocation>
</comment>
<evidence type="ECO:0000256" key="5">
    <source>
        <dbReference type="HAMAP-Rule" id="MF_01114"/>
    </source>
</evidence>
<sequence>MNEDSEFKRTCNKAMNAAVRLLSRRNHTKYEIRQKLKQRGFVAEVITKVISECEQFNYINDEQTAQYYLRELQTKGYGLRRIRFSMKKKGLNEELISNILEDHHTDADELENARRSLEKKLRTLNREKDARKRKEKIYRFLYSKGFSASVISELISGNI</sequence>
<dbReference type="PANTHER" id="PTHR33602:SF1">
    <property type="entry name" value="REGULATORY PROTEIN RECX FAMILY PROTEIN"/>
    <property type="match status" value="1"/>
</dbReference>
<name>A0A975GNU4_9BACT</name>
<dbReference type="KEGG" id="dmm:dnm_041790"/>
<feature type="domain" description="RecX first three-helical" evidence="9">
    <location>
        <begin position="14"/>
        <end position="53"/>
    </location>
</feature>
<dbReference type="EMBL" id="CP061800">
    <property type="protein sequence ID" value="QTA88139.1"/>
    <property type="molecule type" value="Genomic_DNA"/>
</dbReference>
<dbReference type="InterPro" id="IPR003783">
    <property type="entry name" value="Regulatory_RecX"/>
</dbReference>
<evidence type="ECO:0000256" key="6">
    <source>
        <dbReference type="SAM" id="Coils"/>
    </source>
</evidence>
<dbReference type="Pfam" id="PF21981">
    <property type="entry name" value="RecX_HTH3"/>
    <property type="match status" value="1"/>
</dbReference>
<evidence type="ECO:0000313" key="11">
    <source>
        <dbReference type="Proteomes" id="UP000663722"/>
    </source>
</evidence>
<dbReference type="InterPro" id="IPR053924">
    <property type="entry name" value="RecX_HTH_2nd"/>
</dbReference>
<comment type="similarity">
    <text evidence="2 5">Belongs to the RecX family.</text>
</comment>
<evidence type="ECO:0000313" key="10">
    <source>
        <dbReference type="EMBL" id="QTA88139.1"/>
    </source>
</evidence>
<dbReference type="GO" id="GO:0006282">
    <property type="term" value="P:regulation of DNA repair"/>
    <property type="evidence" value="ECO:0007669"/>
    <property type="project" value="UniProtKB-UniRule"/>
</dbReference>
<keyword evidence="11" id="KW-1185">Reference proteome</keyword>
<dbReference type="RefSeq" id="WP_207683039.1">
    <property type="nucleotide sequence ID" value="NZ_CP061800.1"/>
</dbReference>
<protein>
    <recommendedName>
        <fullName evidence="3 5">Regulatory protein RecX</fullName>
    </recommendedName>
</protein>
<accession>A0A975GNU4</accession>
<keyword evidence="4 5" id="KW-0963">Cytoplasm</keyword>
<reference evidence="10" key="1">
    <citation type="journal article" date="2021" name="Microb. Physiol.">
        <title>Proteogenomic Insights into the Physiology of Marine, Sulfate-Reducing, Filamentous Desulfonema limicola and Desulfonema magnum.</title>
        <authorList>
            <person name="Schnaars V."/>
            <person name="Wohlbrand L."/>
            <person name="Scheve S."/>
            <person name="Hinrichs C."/>
            <person name="Reinhardt R."/>
            <person name="Rabus R."/>
        </authorList>
    </citation>
    <scope>NUCLEOTIDE SEQUENCE</scope>
    <source>
        <strain evidence="10">4be13</strain>
    </source>
</reference>
<feature type="domain" description="RecX second three-helical" evidence="7">
    <location>
        <begin position="60"/>
        <end position="97"/>
    </location>
</feature>
<comment type="function">
    <text evidence="5">Modulates RecA activity.</text>
</comment>
<dbReference type="InterPro" id="IPR053926">
    <property type="entry name" value="RecX_HTH_1st"/>
</dbReference>
<dbReference type="GO" id="GO:0005737">
    <property type="term" value="C:cytoplasm"/>
    <property type="evidence" value="ECO:0007669"/>
    <property type="project" value="UniProtKB-SubCell"/>
</dbReference>
<evidence type="ECO:0000256" key="3">
    <source>
        <dbReference type="ARBA" id="ARBA00018111"/>
    </source>
</evidence>
<dbReference type="HAMAP" id="MF_01114">
    <property type="entry name" value="RecX"/>
    <property type="match status" value="1"/>
</dbReference>
<gene>
    <name evidence="5 10" type="primary">recX</name>
    <name evidence="10" type="ORF">dnm_041790</name>
</gene>
<dbReference type="Pfam" id="PF21982">
    <property type="entry name" value="RecX_HTH1"/>
    <property type="match status" value="1"/>
</dbReference>
<evidence type="ECO:0000259" key="8">
    <source>
        <dbReference type="Pfam" id="PF21981"/>
    </source>
</evidence>
<dbReference type="Pfam" id="PF02631">
    <property type="entry name" value="RecX_HTH2"/>
    <property type="match status" value="1"/>
</dbReference>
<feature type="coiled-coil region" evidence="6">
    <location>
        <begin position="100"/>
        <end position="134"/>
    </location>
</feature>
<evidence type="ECO:0000259" key="9">
    <source>
        <dbReference type="Pfam" id="PF21982"/>
    </source>
</evidence>
<dbReference type="PANTHER" id="PTHR33602">
    <property type="entry name" value="REGULATORY PROTEIN RECX FAMILY PROTEIN"/>
    <property type="match status" value="1"/>
</dbReference>
<evidence type="ECO:0000256" key="2">
    <source>
        <dbReference type="ARBA" id="ARBA00009695"/>
    </source>
</evidence>
<organism evidence="10 11">
    <name type="scientific">Desulfonema magnum</name>
    <dbReference type="NCBI Taxonomy" id="45655"/>
    <lineage>
        <taxon>Bacteria</taxon>
        <taxon>Pseudomonadati</taxon>
        <taxon>Thermodesulfobacteriota</taxon>
        <taxon>Desulfobacteria</taxon>
        <taxon>Desulfobacterales</taxon>
        <taxon>Desulfococcaceae</taxon>
        <taxon>Desulfonema</taxon>
    </lineage>
</organism>
<evidence type="ECO:0000256" key="1">
    <source>
        <dbReference type="ARBA" id="ARBA00004496"/>
    </source>
</evidence>
<feature type="domain" description="RecX third three-helical" evidence="8">
    <location>
        <begin position="108"/>
        <end position="154"/>
    </location>
</feature>
<dbReference type="InterPro" id="IPR053925">
    <property type="entry name" value="RecX_HTH_3rd"/>
</dbReference>
<dbReference type="AlphaFoldDB" id="A0A975GNU4"/>
<dbReference type="InterPro" id="IPR036388">
    <property type="entry name" value="WH-like_DNA-bd_sf"/>
</dbReference>
<dbReference type="Gene3D" id="1.10.10.10">
    <property type="entry name" value="Winged helix-like DNA-binding domain superfamily/Winged helix DNA-binding domain"/>
    <property type="match status" value="3"/>
</dbReference>
<evidence type="ECO:0000256" key="4">
    <source>
        <dbReference type="ARBA" id="ARBA00022490"/>
    </source>
</evidence>
<proteinExistence type="inferred from homology"/>
<evidence type="ECO:0000259" key="7">
    <source>
        <dbReference type="Pfam" id="PF02631"/>
    </source>
</evidence>
<dbReference type="Proteomes" id="UP000663722">
    <property type="component" value="Chromosome"/>
</dbReference>
<keyword evidence="6" id="KW-0175">Coiled coil</keyword>